<keyword evidence="2" id="KW-1185">Reference proteome</keyword>
<dbReference type="Proteomes" id="UP000663873">
    <property type="component" value="Unassembled WGS sequence"/>
</dbReference>
<evidence type="ECO:0000313" key="1">
    <source>
        <dbReference type="EMBL" id="CAF4650617.1"/>
    </source>
</evidence>
<reference evidence="1" key="1">
    <citation type="submission" date="2021-02" db="EMBL/GenBank/DDBJ databases">
        <authorList>
            <person name="Nowell W R."/>
        </authorList>
    </citation>
    <scope>NUCLEOTIDE SEQUENCE</scope>
</reference>
<organism evidence="1 2">
    <name type="scientific">Rotaria socialis</name>
    <dbReference type="NCBI Taxonomy" id="392032"/>
    <lineage>
        <taxon>Eukaryota</taxon>
        <taxon>Metazoa</taxon>
        <taxon>Spiralia</taxon>
        <taxon>Gnathifera</taxon>
        <taxon>Rotifera</taxon>
        <taxon>Eurotatoria</taxon>
        <taxon>Bdelloidea</taxon>
        <taxon>Philodinida</taxon>
        <taxon>Philodinidae</taxon>
        <taxon>Rotaria</taxon>
    </lineage>
</organism>
<proteinExistence type="predicted"/>
<dbReference type="AlphaFoldDB" id="A0A821FMQ1"/>
<accession>A0A821FMQ1</accession>
<dbReference type="EMBL" id="CAJOBP010029834">
    <property type="protein sequence ID" value="CAF4650617.1"/>
    <property type="molecule type" value="Genomic_DNA"/>
</dbReference>
<evidence type="ECO:0000313" key="2">
    <source>
        <dbReference type="Proteomes" id="UP000663873"/>
    </source>
</evidence>
<sequence length="127" mass="14446">MGPKTSRKVFKSGQNQARRSLVLRKNGGVLAYPQCLRGNLPLSDATFDAVVKFYCEDDISRMSSNVKDTILINKQPVPVRFMEMTVLDAYRIFNERQSDAVARSTFNSLRPREVKIALPQPQDVHYP</sequence>
<gene>
    <name evidence="1" type="ORF">UJA718_LOCUS33689</name>
</gene>
<comment type="caution">
    <text evidence="1">The sequence shown here is derived from an EMBL/GenBank/DDBJ whole genome shotgun (WGS) entry which is preliminary data.</text>
</comment>
<protein>
    <submittedName>
        <fullName evidence="1">Uncharacterized protein</fullName>
    </submittedName>
</protein>
<name>A0A821FMQ1_9BILA</name>